<dbReference type="GO" id="GO:0000272">
    <property type="term" value="P:polysaccharide catabolic process"/>
    <property type="evidence" value="ECO:0007669"/>
    <property type="project" value="InterPro"/>
</dbReference>
<dbReference type="PROSITE" id="PS51257">
    <property type="entry name" value="PROKAR_LIPOPROTEIN"/>
    <property type="match status" value="1"/>
</dbReference>
<dbReference type="GO" id="GO:0004553">
    <property type="term" value="F:hydrolase activity, hydrolyzing O-glycosyl compounds"/>
    <property type="evidence" value="ECO:0007669"/>
    <property type="project" value="InterPro"/>
</dbReference>
<feature type="chain" id="PRO_5036719122" description="Glycoside hydrolase family 5 domain-containing protein" evidence="4">
    <location>
        <begin position="20"/>
        <end position="325"/>
    </location>
</feature>
<comment type="caution">
    <text evidence="6">The sequence shown here is derived from an EMBL/GenBank/DDBJ whole genome shotgun (WGS) entry which is preliminary data.</text>
</comment>
<comment type="similarity">
    <text evidence="3">Belongs to the glycosyl hydrolase 5 (cellulase A) family.</text>
</comment>
<evidence type="ECO:0000256" key="4">
    <source>
        <dbReference type="SAM" id="SignalP"/>
    </source>
</evidence>
<evidence type="ECO:0000259" key="5">
    <source>
        <dbReference type="Pfam" id="PF00150"/>
    </source>
</evidence>
<evidence type="ECO:0000256" key="1">
    <source>
        <dbReference type="ARBA" id="ARBA00022801"/>
    </source>
</evidence>
<dbReference type="Gene3D" id="3.20.20.80">
    <property type="entry name" value="Glycosidases"/>
    <property type="match status" value="1"/>
</dbReference>
<dbReference type="SUPFAM" id="SSF51445">
    <property type="entry name" value="(Trans)glycosidases"/>
    <property type="match status" value="1"/>
</dbReference>
<dbReference type="InterPro" id="IPR018087">
    <property type="entry name" value="Glyco_hydro_5_CS"/>
</dbReference>
<evidence type="ECO:0000313" key="6">
    <source>
        <dbReference type="EMBL" id="GGZ34578.1"/>
    </source>
</evidence>
<dbReference type="RefSeq" id="WP_229802466.1">
    <property type="nucleotide sequence ID" value="NZ_BMWX01000005.1"/>
</dbReference>
<reference evidence="6" key="2">
    <citation type="submission" date="2020-09" db="EMBL/GenBank/DDBJ databases">
        <authorList>
            <person name="Sun Q."/>
            <person name="Kim S."/>
        </authorList>
    </citation>
    <scope>NUCLEOTIDE SEQUENCE</scope>
    <source>
        <strain evidence="6">KCTC 12368</strain>
    </source>
</reference>
<keyword evidence="1 3" id="KW-0378">Hydrolase</keyword>
<accession>A0A918Q791</accession>
<keyword evidence="4" id="KW-0732">Signal</keyword>
<dbReference type="EMBL" id="BMWX01000005">
    <property type="protein sequence ID" value="GGZ34578.1"/>
    <property type="molecule type" value="Genomic_DNA"/>
</dbReference>
<dbReference type="AlphaFoldDB" id="A0A918Q791"/>
<dbReference type="Pfam" id="PF00150">
    <property type="entry name" value="Cellulase"/>
    <property type="match status" value="1"/>
</dbReference>
<evidence type="ECO:0000256" key="3">
    <source>
        <dbReference type="RuleBase" id="RU361153"/>
    </source>
</evidence>
<dbReference type="PANTHER" id="PTHR34142">
    <property type="entry name" value="ENDO-BETA-1,4-GLUCANASE A"/>
    <property type="match status" value="1"/>
</dbReference>
<dbReference type="PANTHER" id="PTHR34142:SF1">
    <property type="entry name" value="GLYCOSIDE HYDROLASE FAMILY 5 DOMAIN-CONTAINING PROTEIN"/>
    <property type="match status" value="1"/>
</dbReference>
<proteinExistence type="inferred from homology"/>
<dbReference type="InterPro" id="IPR017853">
    <property type="entry name" value="GH"/>
</dbReference>
<dbReference type="InterPro" id="IPR001547">
    <property type="entry name" value="Glyco_hydro_5"/>
</dbReference>
<protein>
    <recommendedName>
        <fullName evidence="5">Glycoside hydrolase family 5 domain-containing protein</fullName>
    </recommendedName>
</protein>
<keyword evidence="7" id="KW-1185">Reference proteome</keyword>
<feature type="domain" description="Glycoside hydrolase family 5" evidence="5">
    <location>
        <begin position="47"/>
        <end position="289"/>
    </location>
</feature>
<evidence type="ECO:0000256" key="2">
    <source>
        <dbReference type="ARBA" id="ARBA00023295"/>
    </source>
</evidence>
<reference evidence="6" key="1">
    <citation type="journal article" date="2014" name="Int. J. Syst. Evol. Microbiol.">
        <title>Complete genome sequence of Corynebacterium casei LMG S-19264T (=DSM 44701T), isolated from a smear-ripened cheese.</title>
        <authorList>
            <consortium name="US DOE Joint Genome Institute (JGI-PGF)"/>
            <person name="Walter F."/>
            <person name="Albersmeier A."/>
            <person name="Kalinowski J."/>
            <person name="Ruckert C."/>
        </authorList>
    </citation>
    <scope>NUCLEOTIDE SEQUENCE</scope>
    <source>
        <strain evidence="6">KCTC 12368</strain>
    </source>
</reference>
<sequence>MYRLLILGLLMLTACSADPADQSKAAEPDKPEPLIMKALHVSGSQLVDEQEKPVVLRGISFGWHNWWPRFYNADAVSHLKNDWNASVVRAAMGVEPEGAYIDRPDWSKERIEAVVEAAISEDIYVIIDWHSHHINLEEAKTFFAEMARKYGHHPHVIYEIFNEPVDDSWEAVKAYSEEIIKVIRAEDPDNVILVGSPHWDQDIHIAADNPILGYDNLMYTLHFYAGTHKKSLRDRADYALAKGLPLFVSECASMEASGDGKIDRASWDAWLKWMEQHKISWLAWSVSDKDETCSIFLPAASSGGPWQDQEIKEWGLMLREYLKNP</sequence>
<dbReference type="PROSITE" id="PS00659">
    <property type="entry name" value="GLYCOSYL_HYDROL_F5"/>
    <property type="match status" value="1"/>
</dbReference>
<dbReference type="Proteomes" id="UP000619457">
    <property type="component" value="Unassembled WGS sequence"/>
</dbReference>
<name>A0A918Q791_9BACT</name>
<gene>
    <name evidence="6" type="ORF">GCM10007049_29940</name>
</gene>
<organism evidence="6 7">
    <name type="scientific">Echinicola pacifica</name>
    <dbReference type="NCBI Taxonomy" id="346377"/>
    <lineage>
        <taxon>Bacteria</taxon>
        <taxon>Pseudomonadati</taxon>
        <taxon>Bacteroidota</taxon>
        <taxon>Cytophagia</taxon>
        <taxon>Cytophagales</taxon>
        <taxon>Cyclobacteriaceae</taxon>
        <taxon>Echinicola</taxon>
    </lineage>
</organism>
<keyword evidence="2 3" id="KW-0326">Glycosidase</keyword>
<evidence type="ECO:0000313" key="7">
    <source>
        <dbReference type="Proteomes" id="UP000619457"/>
    </source>
</evidence>
<feature type="signal peptide" evidence="4">
    <location>
        <begin position="1"/>
        <end position="19"/>
    </location>
</feature>